<evidence type="ECO:0000259" key="2">
    <source>
        <dbReference type="Pfam" id="PF00586"/>
    </source>
</evidence>
<dbReference type="GO" id="GO:0051604">
    <property type="term" value="P:protein maturation"/>
    <property type="evidence" value="ECO:0007669"/>
    <property type="project" value="TreeGrafter"/>
</dbReference>
<dbReference type="Proteomes" id="UP000070174">
    <property type="component" value="Unassembled WGS sequence"/>
</dbReference>
<dbReference type="PANTHER" id="PTHR30303:SF4">
    <property type="entry name" value="HYDROGENASE EXPRESSION_FORMATION PROTEIN HYPE"/>
    <property type="match status" value="1"/>
</dbReference>
<evidence type="ECO:0008006" key="6">
    <source>
        <dbReference type="Google" id="ProtNLM"/>
    </source>
</evidence>
<dbReference type="InterPro" id="IPR016188">
    <property type="entry name" value="PurM-like_N"/>
</dbReference>
<dbReference type="PANTHER" id="PTHR30303">
    <property type="entry name" value="HYDROGENASE ISOENZYMES FORMATION PROTEIN HYPE"/>
    <property type="match status" value="1"/>
</dbReference>
<dbReference type="InterPro" id="IPR011854">
    <property type="entry name" value="HypE"/>
</dbReference>
<dbReference type="SUPFAM" id="SSF56042">
    <property type="entry name" value="PurM C-terminal domain-like"/>
    <property type="match status" value="1"/>
</dbReference>
<evidence type="ECO:0000256" key="1">
    <source>
        <dbReference type="ARBA" id="ARBA00006243"/>
    </source>
</evidence>
<feature type="domain" description="PurM-like C-terminal" evidence="3">
    <location>
        <begin position="172"/>
        <end position="327"/>
    </location>
</feature>
<dbReference type="Pfam" id="PF00586">
    <property type="entry name" value="AIRS"/>
    <property type="match status" value="1"/>
</dbReference>
<dbReference type="Gene3D" id="3.30.1330.10">
    <property type="entry name" value="PurM-like, N-terminal domain"/>
    <property type="match status" value="1"/>
</dbReference>
<comment type="similarity">
    <text evidence="1">Belongs to the HypE family.</text>
</comment>
<dbReference type="InterPro" id="IPR010918">
    <property type="entry name" value="PurM-like_C_dom"/>
</dbReference>
<dbReference type="Gene3D" id="3.90.650.10">
    <property type="entry name" value="PurM-like C-terminal domain"/>
    <property type="match status" value="1"/>
</dbReference>
<dbReference type="AlphaFoldDB" id="A0A133PP09"/>
<organism evidence="4">
    <name type="scientific">Peptoniphilus harei</name>
    <dbReference type="NCBI Taxonomy" id="54005"/>
    <lineage>
        <taxon>Bacteria</taxon>
        <taxon>Bacillati</taxon>
        <taxon>Bacillota</taxon>
        <taxon>Tissierellia</taxon>
        <taxon>Tissierellales</taxon>
        <taxon>Peptoniphilaceae</taxon>
        <taxon>Peptoniphilus</taxon>
    </lineage>
</organism>
<evidence type="ECO:0000313" key="4">
    <source>
        <dbReference type="EMBL" id="KXA30371.1"/>
    </source>
</evidence>
<sequence length="348" mass="38227">MVLINLKCKSNKCKILERCKKMEIGKLKTDLLEKYIFDKLVSNRKEVIMGGGTGLDNAVMDFGGDLIVASTDPITGASKNLGALAINISVNDVSCQCADPVGVLMTLLIPPSADLDDLKEIVDDATRTARELNVDIVGGHTEVTDAVNKIVISTTVIGRVDKKRRPDLKKVKAGDVLAVSKYLGIEGTSIIAHEKKEVKEILSKEEYEFAKSLSKEISVLKESKIAGKYGVKHMHDITEGGLFGAVWETSKALGHGIRIFNDSIPLLDVTKKICDFYKVNPMKLISSGSMLMVFDRENFDDFKEEAEASGIKVTKIGEINNEKQAVVKSKDRKIILQDPDPDELYKVV</sequence>
<dbReference type="PATRIC" id="fig|54005.3.peg.820"/>
<dbReference type="InterPro" id="IPR036921">
    <property type="entry name" value="PurM-like_N_sf"/>
</dbReference>
<gene>
    <name evidence="4" type="ORF">HMPREF3229_00832</name>
</gene>
<dbReference type="Pfam" id="PF02769">
    <property type="entry name" value="AIRS_C"/>
    <property type="match status" value="1"/>
</dbReference>
<dbReference type="EMBL" id="LRQE01000025">
    <property type="protein sequence ID" value="KXA30371.1"/>
    <property type="molecule type" value="Genomic_DNA"/>
</dbReference>
<protein>
    <recommendedName>
        <fullName evidence="6">Hydrogenase maturation factor</fullName>
    </recommendedName>
</protein>
<reference evidence="4 5" key="1">
    <citation type="submission" date="2016-01" db="EMBL/GenBank/DDBJ databases">
        <authorList>
            <person name="Oliw E.H."/>
        </authorList>
    </citation>
    <scope>NUCLEOTIDE SEQUENCE [LARGE SCALE GENOMIC DNA]</scope>
    <source>
        <strain evidence="4 5">CMW7756A</strain>
    </source>
</reference>
<accession>A0A133PP09</accession>
<dbReference type="CDD" id="cd06061">
    <property type="entry name" value="PurM-like1"/>
    <property type="match status" value="1"/>
</dbReference>
<comment type="caution">
    <text evidence="4">The sequence shown here is derived from an EMBL/GenBank/DDBJ whole genome shotgun (WGS) entry which is preliminary data.</text>
</comment>
<dbReference type="SUPFAM" id="SSF55326">
    <property type="entry name" value="PurM N-terminal domain-like"/>
    <property type="match status" value="1"/>
</dbReference>
<dbReference type="PIRSF" id="PIRSF005644">
    <property type="entry name" value="Hdrgns_mtr_HypE"/>
    <property type="match status" value="1"/>
</dbReference>
<evidence type="ECO:0000313" key="5">
    <source>
        <dbReference type="Proteomes" id="UP000070174"/>
    </source>
</evidence>
<name>A0A133PP09_9FIRM</name>
<dbReference type="InterPro" id="IPR036676">
    <property type="entry name" value="PurM-like_C_sf"/>
</dbReference>
<proteinExistence type="inferred from homology"/>
<evidence type="ECO:0000259" key="3">
    <source>
        <dbReference type="Pfam" id="PF02769"/>
    </source>
</evidence>
<feature type="domain" description="PurM-like N-terminal" evidence="2">
    <location>
        <begin position="56"/>
        <end position="160"/>
    </location>
</feature>